<feature type="transmembrane region" description="Helical" evidence="1">
    <location>
        <begin position="68"/>
        <end position="86"/>
    </location>
</feature>
<comment type="caution">
    <text evidence="2">The sequence shown here is derived from an EMBL/GenBank/DDBJ whole genome shotgun (WGS) entry which is preliminary data.</text>
</comment>
<organism evidence="2 3">
    <name type="scientific">Evansella tamaricis</name>
    <dbReference type="NCBI Taxonomy" id="2069301"/>
    <lineage>
        <taxon>Bacteria</taxon>
        <taxon>Bacillati</taxon>
        <taxon>Bacillota</taxon>
        <taxon>Bacilli</taxon>
        <taxon>Bacillales</taxon>
        <taxon>Bacillaceae</taxon>
        <taxon>Evansella</taxon>
    </lineage>
</organism>
<dbReference type="Proteomes" id="UP000784880">
    <property type="component" value="Unassembled WGS sequence"/>
</dbReference>
<gene>
    <name evidence="2" type="primary">yabQ</name>
    <name evidence="2" type="ORF">KS419_00140</name>
</gene>
<reference evidence="2 3" key="1">
    <citation type="submission" date="2021-06" db="EMBL/GenBank/DDBJ databases">
        <title>Bacillus sp. RD4P76, an endophyte from a halophyte.</title>
        <authorList>
            <person name="Sun J.-Q."/>
        </authorList>
    </citation>
    <scope>NUCLEOTIDE SEQUENCE [LARGE SCALE GENOMIC DNA]</scope>
    <source>
        <strain evidence="2 3">CGMCC 1.15917</strain>
    </source>
</reference>
<name>A0ABS6J903_9BACI</name>
<keyword evidence="1" id="KW-1133">Transmembrane helix</keyword>
<keyword evidence="3" id="KW-1185">Reference proteome</keyword>
<keyword evidence="1" id="KW-0472">Membrane</keyword>
<feature type="transmembrane region" description="Helical" evidence="1">
    <location>
        <begin position="123"/>
        <end position="147"/>
    </location>
</feature>
<feature type="transmembrane region" description="Helical" evidence="1">
    <location>
        <begin position="98"/>
        <end position="117"/>
    </location>
</feature>
<feature type="transmembrane region" description="Helical" evidence="1">
    <location>
        <begin position="39"/>
        <end position="62"/>
    </location>
</feature>
<evidence type="ECO:0000313" key="3">
    <source>
        <dbReference type="Proteomes" id="UP000784880"/>
    </source>
</evidence>
<dbReference type="RefSeq" id="WP_217064069.1">
    <property type="nucleotide sequence ID" value="NZ_JAHQCS010000003.1"/>
</dbReference>
<feature type="transmembrane region" description="Helical" evidence="1">
    <location>
        <begin position="6"/>
        <end position="27"/>
    </location>
</feature>
<sequence>MTLDIQFLSMLASAGTGIVLGASFDTYRRFLRSPKRFRWSLIVNDILFWVLQALLFFYVLLQVNHGEVRFYLLIALVLGYSIYRSLFEGIYQKMLEGVIHFITRLTFIVVRTIKVLVFNPIKWLLKVILTLSMIIVTTIWRIIYFILRVFFSPFVWLWNKYVQAFGIPFYSSYQKGKSFGQKVKRKIKEISDWLKRDEKR</sequence>
<evidence type="ECO:0000313" key="2">
    <source>
        <dbReference type="EMBL" id="MBU9710173.1"/>
    </source>
</evidence>
<dbReference type="EMBL" id="JAHQCS010000003">
    <property type="protein sequence ID" value="MBU9710173.1"/>
    <property type="molecule type" value="Genomic_DNA"/>
</dbReference>
<keyword evidence="1" id="KW-0812">Transmembrane</keyword>
<evidence type="ECO:0000256" key="1">
    <source>
        <dbReference type="SAM" id="Phobius"/>
    </source>
</evidence>
<accession>A0ABS6J903</accession>
<dbReference type="InterPro" id="IPR019074">
    <property type="entry name" value="YabQ"/>
</dbReference>
<dbReference type="Pfam" id="PF09578">
    <property type="entry name" value="Spore_YabQ"/>
    <property type="match status" value="1"/>
</dbReference>
<dbReference type="NCBIfam" id="TIGR02893">
    <property type="entry name" value="spore_yabQ"/>
    <property type="match status" value="1"/>
</dbReference>
<proteinExistence type="predicted"/>
<protein>
    <submittedName>
        <fullName evidence="2">Spore cortex biosynthesis protein YabQ</fullName>
    </submittedName>
</protein>